<dbReference type="Proteomes" id="UP001220064">
    <property type="component" value="Chromosome"/>
</dbReference>
<sequence>MHYTSWDRTDRENPRLLAEAGPDQLATFGQDTAAVGDATWSLETADTTATASGSDGSVYRLDGHRRKDDRLVADLAGRRVEFHNEKRNDWVIVDDHDEKIGQFSGANSGVRRAIVEFDGPAKLSGPETVAVSWFARLILEARLEKKTTGLIATLVVSTLVALVAFFS</sequence>
<accession>A0ABY7U8L7</accession>
<dbReference type="RefSeq" id="WP_022863285.1">
    <property type="nucleotide sequence ID" value="NZ_ATVG01000008.1"/>
</dbReference>
<proteinExistence type="predicted"/>
<dbReference type="EMBL" id="CP063189">
    <property type="protein sequence ID" value="WCZ32949.1"/>
    <property type="molecule type" value="Genomic_DNA"/>
</dbReference>
<gene>
    <name evidence="2" type="ORF">CMASS_07595</name>
</gene>
<feature type="transmembrane region" description="Helical" evidence="1">
    <location>
        <begin position="147"/>
        <end position="166"/>
    </location>
</feature>
<evidence type="ECO:0000313" key="2">
    <source>
        <dbReference type="EMBL" id="WCZ32949.1"/>
    </source>
</evidence>
<evidence type="ECO:0000256" key="1">
    <source>
        <dbReference type="SAM" id="Phobius"/>
    </source>
</evidence>
<keyword evidence="1" id="KW-0472">Membrane</keyword>
<keyword evidence="3" id="KW-1185">Reference proteome</keyword>
<protein>
    <submittedName>
        <fullName evidence="2">Uncharacterized protein</fullName>
    </submittedName>
</protein>
<reference evidence="2 3" key="1">
    <citation type="submission" date="2020-10" db="EMBL/GenBank/DDBJ databases">
        <title>Complete genome sequence of Corynebacterium massiliense DSM 45435, type strain of Corynebacterium massiliense.</title>
        <authorList>
            <person name="Busche T."/>
            <person name="Kalinowski J."/>
            <person name="Ruckert C."/>
        </authorList>
    </citation>
    <scope>NUCLEOTIDE SEQUENCE [LARGE SCALE GENOMIC DNA]</scope>
    <source>
        <strain evidence="2 3">DSM 45435</strain>
    </source>
</reference>
<organism evidence="2 3">
    <name type="scientific">Corynebacterium massiliense DSM 45435</name>
    <dbReference type="NCBI Taxonomy" id="1121364"/>
    <lineage>
        <taxon>Bacteria</taxon>
        <taxon>Bacillati</taxon>
        <taxon>Actinomycetota</taxon>
        <taxon>Actinomycetes</taxon>
        <taxon>Mycobacteriales</taxon>
        <taxon>Corynebacteriaceae</taxon>
        <taxon>Corynebacterium</taxon>
    </lineage>
</organism>
<keyword evidence="1" id="KW-0812">Transmembrane</keyword>
<evidence type="ECO:0000313" key="3">
    <source>
        <dbReference type="Proteomes" id="UP001220064"/>
    </source>
</evidence>
<keyword evidence="1" id="KW-1133">Transmembrane helix</keyword>
<name>A0ABY7U8L7_9CORY</name>